<feature type="transmembrane region" description="Helical" evidence="8">
    <location>
        <begin position="684"/>
        <end position="707"/>
    </location>
</feature>
<feature type="transmembrane region" description="Helical" evidence="8">
    <location>
        <begin position="25"/>
        <end position="46"/>
    </location>
</feature>
<dbReference type="PANTHER" id="PTHR31064">
    <property type="entry name" value="POTASSIUM TRANSPORT PROTEIN DDB_G0292412-RELATED"/>
    <property type="match status" value="1"/>
</dbReference>
<organism evidence="9 10">
    <name type="scientific">Ganoderma sinense ZZ0214-1</name>
    <dbReference type="NCBI Taxonomy" id="1077348"/>
    <lineage>
        <taxon>Eukaryota</taxon>
        <taxon>Fungi</taxon>
        <taxon>Dikarya</taxon>
        <taxon>Basidiomycota</taxon>
        <taxon>Agaricomycotina</taxon>
        <taxon>Agaricomycetes</taxon>
        <taxon>Polyporales</taxon>
        <taxon>Polyporaceae</taxon>
        <taxon>Ganoderma</taxon>
    </lineage>
</organism>
<feature type="compositionally biased region" description="Polar residues" evidence="7">
    <location>
        <begin position="197"/>
        <end position="216"/>
    </location>
</feature>
<dbReference type="PANTHER" id="PTHR31064:SF30">
    <property type="entry name" value="HIGH-AFFINITY POTASSIUM TRANSPORT PROTEIN-RELATED"/>
    <property type="match status" value="1"/>
</dbReference>
<name>A0A2G8SAR9_9APHY</name>
<feature type="compositionally biased region" description="Basic and acidic residues" evidence="7">
    <location>
        <begin position="776"/>
        <end position="787"/>
    </location>
</feature>
<dbReference type="OrthoDB" id="9999863at2759"/>
<dbReference type="Proteomes" id="UP000230002">
    <property type="component" value="Unassembled WGS sequence"/>
</dbReference>
<evidence type="ECO:0000256" key="8">
    <source>
        <dbReference type="SAM" id="Phobius"/>
    </source>
</evidence>
<dbReference type="InterPro" id="IPR003445">
    <property type="entry name" value="Cat_transpt"/>
</dbReference>
<gene>
    <name evidence="9" type="ORF">GSI_07023</name>
</gene>
<dbReference type="STRING" id="1077348.A0A2G8SAR9"/>
<protein>
    <submittedName>
        <fullName evidence="9">Transporter</fullName>
    </submittedName>
</protein>
<evidence type="ECO:0000256" key="6">
    <source>
        <dbReference type="ARBA" id="ARBA00023136"/>
    </source>
</evidence>
<feature type="transmembrane region" description="Helical" evidence="8">
    <location>
        <begin position="569"/>
        <end position="600"/>
    </location>
</feature>
<feature type="region of interest" description="Disordered" evidence="7">
    <location>
        <begin position="273"/>
        <end position="321"/>
    </location>
</feature>
<evidence type="ECO:0000256" key="7">
    <source>
        <dbReference type="SAM" id="MobiDB-lite"/>
    </source>
</evidence>
<keyword evidence="5" id="KW-0406">Ion transport</keyword>
<accession>A0A2G8SAR9</accession>
<feature type="transmembrane region" description="Helical" evidence="8">
    <location>
        <begin position="655"/>
        <end position="672"/>
    </location>
</feature>
<keyword evidence="2" id="KW-0813">Transport</keyword>
<keyword evidence="3 8" id="KW-0812">Transmembrane</keyword>
<dbReference type="GO" id="GO:0140107">
    <property type="term" value="F:high-affinity potassium ion transmembrane transporter activity"/>
    <property type="evidence" value="ECO:0007669"/>
    <property type="project" value="TreeGrafter"/>
</dbReference>
<dbReference type="GO" id="GO:0030007">
    <property type="term" value="P:intracellular potassium ion homeostasis"/>
    <property type="evidence" value="ECO:0007669"/>
    <property type="project" value="TreeGrafter"/>
</dbReference>
<feature type="transmembrane region" description="Helical" evidence="8">
    <location>
        <begin position="58"/>
        <end position="78"/>
    </location>
</feature>
<evidence type="ECO:0000256" key="2">
    <source>
        <dbReference type="ARBA" id="ARBA00022448"/>
    </source>
</evidence>
<dbReference type="GO" id="GO:0005886">
    <property type="term" value="C:plasma membrane"/>
    <property type="evidence" value="ECO:0007669"/>
    <property type="project" value="TreeGrafter"/>
</dbReference>
<keyword evidence="10" id="KW-1185">Reference proteome</keyword>
<dbReference type="Pfam" id="PF02386">
    <property type="entry name" value="TrkH"/>
    <property type="match status" value="1"/>
</dbReference>
<proteinExistence type="predicted"/>
<comment type="caution">
    <text evidence="9">The sequence shown here is derived from an EMBL/GenBank/DDBJ whole genome shotgun (WGS) entry which is preliminary data.</text>
</comment>
<feature type="transmembrane region" description="Helical" evidence="8">
    <location>
        <begin position="433"/>
        <end position="451"/>
    </location>
</feature>
<feature type="transmembrane region" description="Helical" evidence="8">
    <location>
        <begin position="463"/>
        <end position="483"/>
    </location>
</feature>
<dbReference type="InterPro" id="IPR051143">
    <property type="entry name" value="TrkH_K-transport"/>
</dbReference>
<comment type="subcellular location">
    <subcellularLocation>
        <location evidence="1">Membrane</location>
        <topology evidence="1">Multi-pass membrane protein</topology>
    </subcellularLocation>
</comment>
<evidence type="ECO:0000256" key="3">
    <source>
        <dbReference type="ARBA" id="ARBA00022692"/>
    </source>
</evidence>
<dbReference type="AlphaFoldDB" id="A0A2G8SAR9"/>
<evidence type="ECO:0000256" key="4">
    <source>
        <dbReference type="ARBA" id="ARBA00022989"/>
    </source>
</evidence>
<evidence type="ECO:0000256" key="5">
    <source>
        <dbReference type="ARBA" id="ARBA00023065"/>
    </source>
</evidence>
<dbReference type="GO" id="GO:1990573">
    <property type="term" value="P:potassium ion import across plasma membrane"/>
    <property type="evidence" value="ECO:0007669"/>
    <property type="project" value="TreeGrafter"/>
</dbReference>
<feature type="transmembrane region" description="Helical" evidence="8">
    <location>
        <begin position="713"/>
        <end position="732"/>
    </location>
</feature>
<feature type="transmembrane region" description="Helical" evidence="8">
    <location>
        <begin position="525"/>
        <end position="549"/>
    </location>
</feature>
<feature type="region of interest" description="Disordered" evidence="7">
    <location>
        <begin position="197"/>
        <end position="217"/>
    </location>
</feature>
<evidence type="ECO:0000313" key="10">
    <source>
        <dbReference type="Proteomes" id="UP000230002"/>
    </source>
</evidence>
<keyword evidence="6 8" id="KW-0472">Membrane</keyword>
<reference evidence="9 10" key="1">
    <citation type="journal article" date="2015" name="Sci. Rep.">
        <title>Chromosome-level genome map provides insights into diverse defense mechanisms in the medicinal fungus Ganoderma sinense.</title>
        <authorList>
            <person name="Zhu Y."/>
            <person name="Xu J."/>
            <person name="Sun C."/>
            <person name="Zhou S."/>
            <person name="Xu H."/>
            <person name="Nelson D.R."/>
            <person name="Qian J."/>
            <person name="Song J."/>
            <person name="Luo H."/>
            <person name="Xiang L."/>
            <person name="Li Y."/>
            <person name="Xu Z."/>
            <person name="Ji A."/>
            <person name="Wang L."/>
            <person name="Lu S."/>
            <person name="Hayward A."/>
            <person name="Sun W."/>
            <person name="Li X."/>
            <person name="Schwartz D.C."/>
            <person name="Wang Y."/>
            <person name="Chen S."/>
        </authorList>
    </citation>
    <scope>NUCLEOTIDE SEQUENCE [LARGE SCALE GENOMIC DNA]</scope>
    <source>
        <strain evidence="9 10">ZZ0214-1</strain>
    </source>
</reference>
<feature type="compositionally biased region" description="Basic residues" evidence="7">
    <location>
        <begin position="279"/>
        <end position="292"/>
    </location>
</feature>
<keyword evidence="4 8" id="KW-1133">Transmembrane helix</keyword>
<sequence length="787" mass="87620">MTVLDSLSDQYAQVRQWMQDEANFFRLHLVYFTFVPLIAAGIFYAVNGEFHIPFIDALFLCYSALTVTGLSTVNLSTLTAFQQVILFVLMLMGDVTIVAWVMVLVRLRFFRQHIIATHRKKTLMQSVRDRIARMTFGTGLSLPSRHAEDGMEKHRAHGSHGIQASDGIAAALAAGGGTAVGLGIAFGTGDSSLEKSQTAGVTVQSETPRSNSSSPVQIEVESTVRMSFSHEQERGIIADVHSFTSSPRSAALHLQSPVSPPPRSIRFTASVKDGLGGNMRRRPGVPMPRRRTVIPPPLKMEYTEDGRPVVGQRNKDQGLGGFPGPFRLGRRLARSYFPSLYRQLTKLLPVEKSTSGKNKKWLSEGLQDLVIGRNSEFNIDELSDEQLEEVGGIEQYFIGTQLLSFILIAPWLSTTQTYDAVFSSQFRVVNKPWFSLFQVAAAYTGGGMSLVDAGMVPFQKAYLMIFAMMFVILAGNHGLPIFLRFTIWLCTKVVKDGGTKDQVLHFLLDHPRRCFLYLFPSHVTWYLAAVLVFFTAIEWALFIVLDIGLDVTSSLPPGTRALAGLFQSFAVRASGFSIVSLASAAPAFQFLCIIMMYIAIYPVALSIRSTNVYEEKSLGVFQVESEESEEPNLDEKQPRRERISKYFGWHFRRQLSFDIWWLVWGIFFICIIERHKLMDDDNAPWFNIFRLVFELVSAFGGIGLSLGLPSDNFSFSGAFGPLSKLVVIVIMLRGRHRGLPVAVDRAILLPEELVPPNQGASIQPDPNVASPTLMESTKEKETIINVS</sequence>
<evidence type="ECO:0000256" key="1">
    <source>
        <dbReference type="ARBA" id="ARBA00004141"/>
    </source>
</evidence>
<feature type="region of interest" description="Disordered" evidence="7">
    <location>
        <begin position="758"/>
        <end position="787"/>
    </location>
</feature>
<dbReference type="EMBL" id="AYKW01000013">
    <property type="protein sequence ID" value="PIL30855.1"/>
    <property type="molecule type" value="Genomic_DNA"/>
</dbReference>
<evidence type="ECO:0000313" key="9">
    <source>
        <dbReference type="EMBL" id="PIL30855.1"/>
    </source>
</evidence>
<feature type="transmembrane region" description="Helical" evidence="8">
    <location>
        <begin position="84"/>
        <end position="105"/>
    </location>
</feature>